<keyword evidence="4 7" id="KW-0472">Membrane</keyword>
<evidence type="ECO:0000313" key="8">
    <source>
        <dbReference type="EMBL" id="PFX18461.1"/>
    </source>
</evidence>
<evidence type="ECO:0000256" key="5">
    <source>
        <dbReference type="SAM" id="Coils"/>
    </source>
</evidence>
<dbReference type="CDD" id="cd10429">
    <property type="entry name" value="GAAP_like"/>
    <property type="match status" value="1"/>
</dbReference>
<dbReference type="PANTHER" id="PTHR23291:SF50">
    <property type="entry name" value="PROTEIN LIFEGUARD 4"/>
    <property type="match status" value="1"/>
</dbReference>
<dbReference type="OrthoDB" id="7933078at2759"/>
<dbReference type="InterPro" id="IPR006214">
    <property type="entry name" value="Bax_inhibitor_1-related"/>
</dbReference>
<keyword evidence="5" id="KW-0175">Coiled coil</keyword>
<gene>
    <name evidence="8" type="primary">Tmbim4</name>
    <name evidence="8" type="ORF">AWC38_SpisGene17154</name>
</gene>
<evidence type="ECO:0000256" key="3">
    <source>
        <dbReference type="ARBA" id="ARBA00022989"/>
    </source>
</evidence>
<keyword evidence="2 7" id="KW-0812">Transmembrane</keyword>
<dbReference type="AlphaFoldDB" id="A0A2B4RLI4"/>
<dbReference type="Proteomes" id="UP000225706">
    <property type="component" value="Unassembled WGS sequence"/>
</dbReference>
<evidence type="ECO:0000256" key="4">
    <source>
        <dbReference type="ARBA" id="ARBA00023136"/>
    </source>
</evidence>
<feature type="transmembrane region" description="Helical" evidence="7">
    <location>
        <begin position="356"/>
        <end position="377"/>
    </location>
</feature>
<sequence>MTTSNGDAMFGGSKLSSLEDDFSYGVTVAQTNINIRLGKAPTERQPLPAKKKLLTEDNSHGSDQSVSVTNKVPESFEMSSFEPSPSFEEDICKTPDIERQMAEQSTKIGELEEKLQHAESEINNLHGENIELTEKLTECQCQCKEMSSRLFCVDRFMTDGDVSFYTGLSSYATFMSIFKHLNAGDNCTNIRSRGGVADVPEDFYNSDSDDEGKYIMQQCSRSLRGVTAKWYAMGAGFLRKVYGILTAQLMLTIFVAGVFMYTESIKSFVQGRPEVLMMAFILSLGLLIGLMFKRKEHPTNMYLLGAFTLSEAYTVGTLVTFYDQVLVLEAFVLTVATTMALTMYTMQSKRDYSSWGAGLFTLLWILILAGFLQFFFHSETFELVYAIAGALLFSAFIVFDTHMLMHKLSPEEYILASINLYLDMINLFIEILRILNSMKKN</sequence>
<feature type="transmembrane region" description="Helical" evidence="7">
    <location>
        <begin position="383"/>
        <end position="401"/>
    </location>
</feature>
<keyword evidence="9" id="KW-1185">Reference proteome</keyword>
<dbReference type="GO" id="GO:0016020">
    <property type="term" value="C:membrane"/>
    <property type="evidence" value="ECO:0007669"/>
    <property type="project" value="UniProtKB-SubCell"/>
</dbReference>
<evidence type="ECO:0000313" key="9">
    <source>
        <dbReference type="Proteomes" id="UP000225706"/>
    </source>
</evidence>
<feature type="transmembrane region" description="Helical" evidence="7">
    <location>
        <begin position="413"/>
        <end position="435"/>
    </location>
</feature>
<accession>A0A2B4RLI4</accession>
<protein>
    <submittedName>
        <fullName evidence="8">Protein lifeguard 4</fullName>
    </submittedName>
</protein>
<dbReference type="STRING" id="50429.A0A2B4RLI4"/>
<feature type="coiled-coil region" evidence="5">
    <location>
        <begin position="101"/>
        <end position="135"/>
    </location>
</feature>
<comment type="subcellular location">
    <subcellularLocation>
        <location evidence="1">Membrane</location>
        <topology evidence="1">Multi-pass membrane protein</topology>
    </subcellularLocation>
</comment>
<evidence type="ECO:0000256" key="2">
    <source>
        <dbReference type="ARBA" id="ARBA00022692"/>
    </source>
</evidence>
<proteinExistence type="predicted"/>
<evidence type="ECO:0000256" key="1">
    <source>
        <dbReference type="ARBA" id="ARBA00004141"/>
    </source>
</evidence>
<dbReference type="EMBL" id="LSMT01000409">
    <property type="protein sequence ID" value="PFX18461.1"/>
    <property type="molecule type" value="Genomic_DNA"/>
</dbReference>
<evidence type="ECO:0000256" key="7">
    <source>
        <dbReference type="SAM" id="Phobius"/>
    </source>
</evidence>
<comment type="caution">
    <text evidence="8">The sequence shown here is derived from an EMBL/GenBank/DDBJ whole genome shotgun (WGS) entry which is preliminary data.</text>
</comment>
<dbReference type="GO" id="GO:0043066">
    <property type="term" value="P:negative regulation of apoptotic process"/>
    <property type="evidence" value="ECO:0007669"/>
    <property type="project" value="TreeGrafter"/>
</dbReference>
<keyword evidence="3 7" id="KW-1133">Transmembrane helix</keyword>
<dbReference type="Pfam" id="PF01027">
    <property type="entry name" value="Bax1-I"/>
    <property type="match status" value="1"/>
</dbReference>
<feature type="transmembrane region" description="Helical" evidence="7">
    <location>
        <begin position="274"/>
        <end position="292"/>
    </location>
</feature>
<evidence type="ECO:0000256" key="6">
    <source>
        <dbReference type="SAM" id="MobiDB-lite"/>
    </source>
</evidence>
<name>A0A2B4RLI4_STYPI</name>
<dbReference type="PANTHER" id="PTHR23291">
    <property type="entry name" value="BAX INHIBITOR-RELATED"/>
    <property type="match status" value="1"/>
</dbReference>
<feature type="transmembrane region" description="Helical" evidence="7">
    <location>
        <begin position="325"/>
        <end position="344"/>
    </location>
</feature>
<feature type="transmembrane region" description="Helical" evidence="7">
    <location>
        <begin position="241"/>
        <end position="262"/>
    </location>
</feature>
<feature type="region of interest" description="Disordered" evidence="6">
    <location>
        <begin position="37"/>
        <end position="67"/>
    </location>
</feature>
<reference evidence="9" key="1">
    <citation type="journal article" date="2017" name="bioRxiv">
        <title>Comparative analysis of the genomes of Stylophora pistillata and Acropora digitifera provides evidence for extensive differences between species of corals.</title>
        <authorList>
            <person name="Voolstra C.R."/>
            <person name="Li Y."/>
            <person name="Liew Y.J."/>
            <person name="Baumgarten S."/>
            <person name="Zoccola D."/>
            <person name="Flot J.-F."/>
            <person name="Tambutte S."/>
            <person name="Allemand D."/>
            <person name="Aranda M."/>
        </authorList>
    </citation>
    <scope>NUCLEOTIDE SEQUENCE [LARGE SCALE GENOMIC DNA]</scope>
</reference>
<organism evidence="8 9">
    <name type="scientific">Stylophora pistillata</name>
    <name type="common">Smooth cauliflower coral</name>
    <dbReference type="NCBI Taxonomy" id="50429"/>
    <lineage>
        <taxon>Eukaryota</taxon>
        <taxon>Metazoa</taxon>
        <taxon>Cnidaria</taxon>
        <taxon>Anthozoa</taxon>
        <taxon>Hexacorallia</taxon>
        <taxon>Scleractinia</taxon>
        <taxon>Astrocoeniina</taxon>
        <taxon>Pocilloporidae</taxon>
        <taxon>Stylophora</taxon>
    </lineage>
</organism>